<evidence type="ECO:0000256" key="3">
    <source>
        <dbReference type="ARBA" id="ARBA00022692"/>
    </source>
</evidence>
<evidence type="ECO:0000256" key="4">
    <source>
        <dbReference type="ARBA" id="ARBA00022989"/>
    </source>
</evidence>
<dbReference type="SUPFAM" id="SSF103473">
    <property type="entry name" value="MFS general substrate transporter"/>
    <property type="match status" value="1"/>
</dbReference>
<dbReference type="PANTHER" id="PTHR23501:SF193">
    <property type="entry name" value="MULTIDRUG TRANSPORTER, PUTATIVE (AFU_ORTHOLOGUE AFUA_8G00940)-RELATED"/>
    <property type="match status" value="1"/>
</dbReference>
<proteinExistence type="inferred from homology"/>
<dbReference type="PANTHER" id="PTHR23501">
    <property type="entry name" value="MAJOR FACILITATOR SUPERFAMILY"/>
    <property type="match status" value="1"/>
</dbReference>
<evidence type="ECO:0000256" key="5">
    <source>
        <dbReference type="ARBA" id="ARBA00023136"/>
    </source>
</evidence>
<keyword evidence="4 6" id="KW-1133">Transmembrane helix</keyword>
<dbReference type="GO" id="GO:0022857">
    <property type="term" value="F:transmembrane transporter activity"/>
    <property type="evidence" value="ECO:0007669"/>
    <property type="project" value="TreeGrafter"/>
</dbReference>
<keyword evidence="3 6" id="KW-0812">Transmembrane</keyword>
<evidence type="ECO:0000256" key="1">
    <source>
        <dbReference type="ARBA" id="ARBA00004141"/>
    </source>
</evidence>
<evidence type="ECO:0000313" key="7">
    <source>
        <dbReference type="EMBL" id="KAG9193100.1"/>
    </source>
</evidence>
<organism evidence="7 8">
    <name type="scientific">Alternaria panax</name>
    <dbReference type="NCBI Taxonomy" id="48097"/>
    <lineage>
        <taxon>Eukaryota</taxon>
        <taxon>Fungi</taxon>
        <taxon>Dikarya</taxon>
        <taxon>Ascomycota</taxon>
        <taxon>Pezizomycotina</taxon>
        <taxon>Dothideomycetes</taxon>
        <taxon>Pleosporomycetidae</taxon>
        <taxon>Pleosporales</taxon>
        <taxon>Pleosporineae</taxon>
        <taxon>Pleosporaceae</taxon>
        <taxon>Alternaria</taxon>
        <taxon>Alternaria sect. Panax</taxon>
    </lineage>
</organism>
<protein>
    <submittedName>
        <fullName evidence="7">Uncharacterized protein</fullName>
    </submittedName>
</protein>
<dbReference type="Proteomes" id="UP001199106">
    <property type="component" value="Unassembled WGS sequence"/>
</dbReference>
<comment type="caution">
    <text evidence="7">The sequence shown here is derived from an EMBL/GenBank/DDBJ whole genome shotgun (WGS) entry which is preliminary data.</text>
</comment>
<dbReference type="AlphaFoldDB" id="A0AAD4IEG9"/>
<feature type="transmembrane region" description="Helical" evidence="6">
    <location>
        <begin position="55"/>
        <end position="77"/>
    </location>
</feature>
<gene>
    <name evidence="7" type="ORF">G6011_03135</name>
</gene>
<feature type="transmembrane region" description="Helical" evidence="6">
    <location>
        <begin position="164"/>
        <end position="181"/>
    </location>
</feature>
<name>A0AAD4IEG9_9PLEO</name>
<dbReference type="GO" id="GO:0005886">
    <property type="term" value="C:plasma membrane"/>
    <property type="evidence" value="ECO:0007669"/>
    <property type="project" value="TreeGrafter"/>
</dbReference>
<evidence type="ECO:0000313" key="8">
    <source>
        <dbReference type="Proteomes" id="UP001199106"/>
    </source>
</evidence>
<dbReference type="InterPro" id="IPR036259">
    <property type="entry name" value="MFS_trans_sf"/>
</dbReference>
<comment type="subcellular location">
    <subcellularLocation>
        <location evidence="1">Membrane</location>
        <topology evidence="1">Multi-pass membrane protein</topology>
    </subcellularLocation>
</comment>
<accession>A0AAD4IEG9</accession>
<keyword evidence="8" id="KW-1185">Reference proteome</keyword>
<evidence type="ECO:0000256" key="6">
    <source>
        <dbReference type="SAM" id="Phobius"/>
    </source>
</evidence>
<dbReference type="EMBL" id="JAANER010000002">
    <property type="protein sequence ID" value="KAG9193100.1"/>
    <property type="molecule type" value="Genomic_DNA"/>
</dbReference>
<comment type="similarity">
    <text evidence="2">Belongs to the major facilitator superfamily. TCR/Tet family.</text>
</comment>
<sequence>MTASILSQLLDVTATVAAVSRMGYYLPWAFAGGIITAIGNGLVSTFTASTGPSVWIGYQIILGAGRGCGMQMAIVAVQNAVPPAKYPIALASLAFFQNLSTSIDVVIANTIFAQTLTSTIPRYVPSLSPQVVLDAGSGASAVRTLVSPERLDGLLQAYLESLRNIFYFLSAIACMAVTASLEMDGKDIRKKSGISEKDVAMDEVCEDGRMLQESRSG</sequence>
<keyword evidence="5 6" id="KW-0472">Membrane</keyword>
<evidence type="ECO:0000256" key="2">
    <source>
        <dbReference type="ARBA" id="ARBA00007520"/>
    </source>
</evidence>
<feature type="transmembrane region" description="Helical" evidence="6">
    <location>
        <begin position="24"/>
        <end position="43"/>
    </location>
</feature>
<reference evidence="7" key="1">
    <citation type="submission" date="2021-07" db="EMBL/GenBank/DDBJ databases">
        <title>Genome Resource of American Ginseng Black Spot Pathogen Alternaria panax.</title>
        <authorList>
            <person name="Qiu C."/>
            <person name="Wang W."/>
            <person name="Liu Z."/>
        </authorList>
    </citation>
    <scope>NUCLEOTIDE SEQUENCE</scope>
    <source>
        <strain evidence="7">BNCC115425</strain>
    </source>
</reference>